<gene>
    <name evidence="1" type="ORF">TWF694_000419</name>
</gene>
<sequence length="393" mass="45689">MESSSTDTSDTAPFLRLPIEIHFQILSYYEADKSHHRRDLINRVSRVCRLLRELSLQLLLANLRLPEAESFELKILDKYKHFRSFVRTLEMRFLCTNDVEQQANAIADRISQHYFSNATKISLRYENRDTDYFGKVTNAISDNRPPNLRELEIEIFPVRPEPFFWETDFQPPEVKPPNDPTQRYVRYPSGLERITLISAPIWDDISEKSLTFNLLNPLKASTDTLTSISINANSWDPEFVAGIECPKVKQLAVYQGSMPLRDIMADSINILCPNIEELVLNPTFLKKHLGQGSSLKVDIEELYLQWKVLSRVKRVLVYYHEDGYIPATTDDHREYVTPNAENLIQRWTKLGQMPDLETVEFKRHGHRGSHISLFSFKFRVKRTSDAIVGIEEI</sequence>
<dbReference type="EMBL" id="JAVHJO010000001">
    <property type="protein sequence ID" value="KAK6543682.1"/>
    <property type="molecule type" value="Genomic_DNA"/>
</dbReference>
<dbReference type="AlphaFoldDB" id="A0AAV9XRX1"/>
<keyword evidence="2" id="KW-1185">Reference proteome</keyword>
<dbReference type="Proteomes" id="UP001365542">
    <property type="component" value="Unassembled WGS sequence"/>
</dbReference>
<evidence type="ECO:0000313" key="1">
    <source>
        <dbReference type="EMBL" id="KAK6543682.1"/>
    </source>
</evidence>
<accession>A0AAV9XRX1</accession>
<organism evidence="1 2">
    <name type="scientific">Orbilia ellipsospora</name>
    <dbReference type="NCBI Taxonomy" id="2528407"/>
    <lineage>
        <taxon>Eukaryota</taxon>
        <taxon>Fungi</taxon>
        <taxon>Dikarya</taxon>
        <taxon>Ascomycota</taxon>
        <taxon>Pezizomycotina</taxon>
        <taxon>Orbiliomycetes</taxon>
        <taxon>Orbiliales</taxon>
        <taxon>Orbiliaceae</taxon>
        <taxon>Orbilia</taxon>
    </lineage>
</organism>
<name>A0AAV9XRX1_9PEZI</name>
<protein>
    <recommendedName>
        <fullName evidence="3">F-box domain-containing protein</fullName>
    </recommendedName>
</protein>
<evidence type="ECO:0000313" key="2">
    <source>
        <dbReference type="Proteomes" id="UP001365542"/>
    </source>
</evidence>
<comment type="caution">
    <text evidence="1">The sequence shown here is derived from an EMBL/GenBank/DDBJ whole genome shotgun (WGS) entry which is preliminary data.</text>
</comment>
<proteinExistence type="predicted"/>
<reference evidence="1 2" key="1">
    <citation type="submission" date="2019-10" db="EMBL/GenBank/DDBJ databases">
        <authorList>
            <person name="Palmer J.M."/>
        </authorList>
    </citation>
    <scope>NUCLEOTIDE SEQUENCE [LARGE SCALE GENOMIC DNA]</scope>
    <source>
        <strain evidence="1 2">TWF694</strain>
    </source>
</reference>
<evidence type="ECO:0008006" key="3">
    <source>
        <dbReference type="Google" id="ProtNLM"/>
    </source>
</evidence>